<feature type="non-terminal residue" evidence="1">
    <location>
        <position position="116"/>
    </location>
</feature>
<dbReference type="KEGG" id="cic:CICLE_v10003682mg"/>
<reference evidence="1 2" key="1">
    <citation type="submission" date="2013-10" db="EMBL/GenBank/DDBJ databases">
        <authorList>
            <consortium name="International Citrus Genome Consortium"/>
            <person name="Jenkins J."/>
            <person name="Schmutz J."/>
            <person name="Prochnik S."/>
            <person name="Rokhsar D."/>
            <person name="Gmitter F."/>
            <person name="Ollitrault P."/>
            <person name="Machado M."/>
            <person name="Talon M."/>
            <person name="Wincker P."/>
            <person name="Jaillon O."/>
            <person name="Morgante M."/>
        </authorList>
    </citation>
    <scope>NUCLEOTIDE SEQUENCE</scope>
    <source>
        <strain evidence="2">cv. Clemenules</strain>
    </source>
</reference>
<dbReference type="Pfam" id="PF13516">
    <property type="entry name" value="LRR_6"/>
    <property type="match status" value="1"/>
</dbReference>
<dbReference type="Gene3D" id="3.80.10.10">
    <property type="entry name" value="Ribonuclease Inhibitor"/>
    <property type="match status" value="1"/>
</dbReference>
<dbReference type="EMBL" id="KI536799">
    <property type="protein sequence ID" value="ESR46096.1"/>
    <property type="molecule type" value="Genomic_DNA"/>
</dbReference>
<dbReference type="InterPro" id="IPR032675">
    <property type="entry name" value="LRR_dom_sf"/>
</dbReference>
<name>V4T946_CITCL</name>
<gene>
    <name evidence="1" type="ORF">CICLE_v10003682mg</name>
</gene>
<dbReference type="Pfam" id="PF00560">
    <property type="entry name" value="LRR_1"/>
    <property type="match status" value="1"/>
</dbReference>
<proteinExistence type="predicted"/>
<dbReference type="AlphaFoldDB" id="V4T946"/>
<dbReference type="PANTHER" id="PTHR48057">
    <property type="entry name" value="LEUCINE-RICH REPEAT SERINE/THREONINE-PROTEIN KINASE 1"/>
    <property type="match status" value="1"/>
</dbReference>
<organism evidence="1 2">
    <name type="scientific">Citrus clementina</name>
    <name type="common">Clementine</name>
    <name type="synonym">Citrus deliciosa x Citrus sinensis</name>
    <dbReference type="NCBI Taxonomy" id="85681"/>
    <lineage>
        <taxon>Eukaryota</taxon>
        <taxon>Viridiplantae</taxon>
        <taxon>Streptophyta</taxon>
        <taxon>Embryophyta</taxon>
        <taxon>Tracheophyta</taxon>
        <taxon>Spermatophyta</taxon>
        <taxon>Magnoliopsida</taxon>
        <taxon>eudicotyledons</taxon>
        <taxon>Gunneridae</taxon>
        <taxon>Pentapetalae</taxon>
        <taxon>rosids</taxon>
        <taxon>malvids</taxon>
        <taxon>Sapindales</taxon>
        <taxon>Rutaceae</taxon>
        <taxon>Aurantioideae</taxon>
        <taxon>Citrus</taxon>
    </lineage>
</organism>
<sequence length="116" mass="12918">MLNLSYNSFNNSILSSLSRLSSLRSLKLSHNKLEGSIDVKGLRKLKSLGLSGTKLNRSILSSLSWLRELDISYTGFKGTFDIRVLSLGMFAEFDSFNNLEVLDMSGNEIDNLVVPQ</sequence>
<dbReference type="InParanoid" id="V4T946"/>
<protein>
    <recommendedName>
        <fullName evidence="3">Leucine-rich repeat-containing N-terminal plant-type domain-containing protein</fullName>
    </recommendedName>
</protein>
<accession>V4T946</accession>
<evidence type="ECO:0000313" key="2">
    <source>
        <dbReference type="Proteomes" id="UP000030687"/>
    </source>
</evidence>
<evidence type="ECO:0008006" key="3">
    <source>
        <dbReference type="Google" id="ProtNLM"/>
    </source>
</evidence>
<dbReference type="InterPro" id="IPR001611">
    <property type="entry name" value="Leu-rich_rpt"/>
</dbReference>
<dbReference type="PANTHER" id="PTHR48057:SF7">
    <property type="entry name" value="LEUCINE-RICH REPEAT SERINE_THREONINE-PROTEIN KINASE 1"/>
    <property type="match status" value="1"/>
</dbReference>
<keyword evidence="2" id="KW-1185">Reference proteome</keyword>
<dbReference type="SUPFAM" id="SSF52047">
    <property type="entry name" value="RNI-like"/>
    <property type="match status" value="1"/>
</dbReference>
<dbReference type="Gramene" id="ESR46096">
    <property type="protein sequence ID" value="ESR46096"/>
    <property type="gene ID" value="CICLE_v10003682mg"/>
</dbReference>
<dbReference type="InterPro" id="IPR052595">
    <property type="entry name" value="LRRC69/RLP"/>
</dbReference>
<evidence type="ECO:0000313" key="1">
    <source>
        <dbReference type="EMBL" id="ESR46096.1"/>
    </source>
</evidence>
<dbReference type="Proteomes" id="UP000030687">
    <property type="component" value="Unassembled WGS sequence"/>
</dbReference>